<organism evidence="4 5">
    <name type="scientific">Woeseia oceani</name>
    <dbReference type="NCBI Taxonomy" id="1548547"/>
    <lineage>
        <taxon>Bacteria</taxon>
        <taxon>Pseudomonadati</taxon>
        <taxon>Pseudomonadota</taxon>
        <taxon>Gammaproteobacteria</taxon>
        <taxon>Woeseiales</taxon>
        <taxon>Woeseiaceae</taxon>
        <taxon>Woeseia</taxon>
    </lineage>
</organism>
<dbReference type="GO" id="GO:0000160">
    <property type="term" value="P:phosphorelay signal transduction system"/>
    <property type="evidence" value="ECO:0007669"/>
    <property type="project" value="InterPro"/>
</dbReference>
<dbReference type="Pfam" id="PF08668">
    <property type="entry name" value="HDOD"/>
    <property type="match status" value="1"/>
</dbReference>
<dbReference type="PROSITE" id="PS50110">
    <property type="entry name" value="RESPONSE_REGULATORY"/>
    <property type="match status" value="1"/>
</dbReference>
<gene>
    <name evidence="4" type="ORF">BA177_04250</name>
</gene>
<evidence type="ECO:0000259" key="3">
    <source>
        <dbReference type="PROSITE" id="PS51833"/>
    </source>
</evidence>
<dbReference type="PANTHER" id="PTHR33525">
    <property type="match status" value="1"/>
</dbReference>
<keyword evidence="5" id="KW-1185">Reference proteome</keyword>
<feature type="domain" description="HDOD" evidence="3">
    <location>
        <begin position="139"/>
        <end position="336"/>
    </location>
</feature>
<proteinExistence type="predicted"/>
<dbReference type="SMART" id="SM00448">
    <property type="entry name" value="REC"/>
    <property type="match status" value="1"/>
</dbReference>
<dbReference type="SUPFAM" id="SSF52172">
    <property type="entry name" value="CheY-like"/>
    <property type="match status" value="1"/>
</dbReference>
<dbReference type="Proteomes" id="UP000092695">
    <property type="component" value="Chromosome"/>
</dbReference>
<sequence length="401" mass="44499">MMRVLFVDDEPNILDGLRRSLRPLRNEWDTEFLTSAEAALAYLAENSCDVIVSDMKMPGMDGADFLQKVRERYPECIRIALSGETDNHLIYRCVQNAHQYIAKPCDAAVLAATVRRATLLRELMTDASLKTLVSRLSTLPSMPRQYQQVMQELQSDDPSLQKIGEIIESDAAMTAKILQLVNSAFFGLVRQVSSPSEAANYLGLDVIRTLVLSTGIFSQFDGEKAQGAMLHKIWNDSMRVATLARSIAARYCQEPLAEDYAYMGGMLASIGKLVFLENLPESYATIERRHATEAAGYEYIERNVIGHTHTEVGAYLASLWGLPNPVVECVAFYAHPANSVATDVTSLAAVHIAHAIVHGNGEDKLDLLDYGFVRKHGLIENLPQMTALYKNNDNLSESNHD</sequence>
<dbReference type="PROSITE" id="PS51833">
    <property type="entry name" value="HDOD"/>
    <property type="match status" value="1"/>
</dbReference>
<dbReference type="OrthoDB" id="5755654at2"/>
<dbReference type="InterPro" id="IPR001789">
    <property type="entry name" value="Sig_transdc_resp-reg_receiver"/>
</dbReference>
<evidence type="ECO:0000313" key="5">
    <source>
        <dbReference type="Proteomes" id="UP000092695"/>
    </source>
</evidence>
<dbReference type="InterPro" id="IPR011006">
    <property type="entry name" value="CheY-like_superfamily"/>
</dbReference>
<dbReference type="InterPro" id="IPR052340">
    <property type="entry name" value="RNase_Y/CdgJ"/>
</dbReference>
<dbReference type="InterPro" id="IPR013976">
    <property type="entry name" value="HDOD"/>
</dbReference>
<dbReference type="Gene3D" id="1.10.3210.10">
    <property type="entry name" value="Hypothetical protein af1432"/>
    <property type="match status" value="1"/>
</dbReference>
<dbReference type="Gene3D" id="3.40.50.2300">
    <property type="match status" value="1"/>
</dbReference>
<evidence type="ECO:0008006" key="6">
    <source>
        <dbReference type="Google" id="ProtNLM"/>
    </source>
</evidence>
<dbReference type="InterPro" id="IPR014626">
    <property type="entry name" value="Sig_transdc_resp-reg_put"/>
</dbReference>
<evidence type="ECO:0000256" key="1">
    <source>
        <dbReference type="PROSITE-ProRule" id="PRU00169"/>
    </source>
</evidence>
<dbReference type="EMBL" id="CP016268">
    <property type="protein sequence ID" value="ANO50529.1"/>
    <property type="molecule type" value="Genomic_DNA"/>
</dbReference>
<dbReference type="RefSeq" id="WP_068613320.1">
    <property type="nucleotide sequence ID" value="NZ_CP016268.1"/>
</dbReference>
<feature type="domain" description="Response regulatory" evidence="2">
    <location>
        <begin position="3"/>
        <end position="118"/>
    </location>
</feature>
<dbReference type="KEGG" id="woc:BA177_04250"/>
<reference evidence="4 5" key="1">
    <citation type="submission" date="2016-06" db="EMBL/GenBank/DDBJ databases">
        <title>Complete genome sequence of a deep-branching marine Gamma Proteobacterium Woeseia oceani type strain XK5.</title>
        <authorList>
            <person name="Mu D."/>
            <person name="Du Z."/>
        </authorList>
    </citation>
    <scope>NUCLEOTIDE SEQUENCE [LARGE SCALE GENOMIC DNA]</scope>
    <source>
        <strain evidence="4 5">XK5</strain>
    </source>
</reference>
<dbReference type="Pfam" id="PF00072">
    <property type="entry name" value="Response_reg"/>
    <property type="match status" value="1"/>
</dbReference>
<dbReference type="PIRSF" id="PIRSF036883">
    <property type="entry name" value="RR_HD-GYP_mod"/>
    <property type="match status" value="1"/>
</dbReference>
<dbReference type="SUPFAM" id="SSF109604">
    <property type="entry name" value="HD-domain/PDEase-like"/>
    <property type="match status" value="1"/>
</dbReference>
<keyword evidence="1" id="KW-0597">Phosphoprotein</keyword>
<accession>A0A193LDS0</accession>
<feature type="modified residue" description="4-aspartylphosphate" evidence="1">
    <location>
        <position position="54"/>
    </location>
</feature>
<dbReference type="AlphaFoldDB" id="A0A193LDS0"/>
<dbReference type="PANTHER" id="PTHR33525:SF6">
    <property type="entry name" value="HDOD DOMAIN-CONTAINING PROTEIN"/>
    <property type="match status" value="1"/>
</dbReference>
<name>A0A193LDS0_9GAMM</name>
<dbReference type="STRING" id="1548547.BA177_04250"/>
<evidence type="ECO:0000313" key="4">
    <source>
        <dbReference type="EMBL" id="ANO50529.1"/>
    </source>
</evidence>
<evidence type="ECO:0000259" key="2">
    <source>
        <dbReference type="PROSITE" id="PS50110"/>
    </source>
</evidence>
<protein>
    <recommendedName>
        <fullName evidence="6">HDOD domain-containing protein</fullName>
    </recommendedName>
</protein>